<dbReference type="EMBL" id="LRFG02000002">
    <property type="protein sequence ID" value="PCO06020.1"/>
    <property type="molecule type" value="Genomic_DNA"/>
</dbReference>
<comment type="caution">
    <text evidence="2">The sequence shown here is derived from an EMBL/GenBank/DDBJ whole genome shotgun (WGS) entry which is preliminary data.</text>
</comment>
<gene>
    <name evidence="2" type="ORF">AWR36_008490</name>
</gene>
<keyword evidence="1" id="KW-1133">Transmembrane helix</keyword>
<reference evidence="2" key="1">
    <citation type="submission" date="2017-08" db="EMBL/GenBank/DDBJ databases">
        <title>Microbulbifer marisrubri sp. nov., a halophilic alphaproteobacterium isolated from marine sediment of the Yellow Sea, China.</title>
        <authorList>
            <person name="Zhang G."/>
            <person name="Xiong Q."/>
        </authorList>
    </citation>
    <scope>NUCLEOTIDE SEQUENCE [LARGE SCALE GENOMIC DNA]</scope>
    <source>
        <strain evidence="2">WRN-8</strain>
    </source>
</reference>
<protein>
    <recommendedName>
        <fullName evidence="4">DUF4239 domain-containing protein</fullName>
    </recommendedName>
</protein>
<keyword evidence="1" id="KW-0472">Membrane</keyword>
<dbReference type="InterPro" id="IPR025333">
    <property type="entry name" value="DUF4239"/>
</dbReference>
<accession>A0ABX4I0T6</accession>
<organism evidence="2 3">
    <name type="scientific">Microbulbifer flavimaris</name>
    <dbReference type="NCBI Taxonomy" id="1781068"/>
    <lineage>
        <taxon>Bacteria</taxon>
        <taxon>Pseudomonadati</taxon>
        <taxon>Pseudomonadota</taxon>
        <taxon>Gammaproteobacteria</taxon>
        <taxon>Cellvibrionales</taxon>
        <taxon>Microbulbiferaceae</taxon>
        <taxon>Microbulbifer</taxon>
    </lineage>
</organism>
<sequence>MNLSDPFSTLHLGGLYLLSILLVIATLGFGFFLGRRARRKGRAPRDTSVGSAVAATLGLLAFMLAFTFNMTAERFAQRKALLLEEVNTIATAYLRADFLSKSGERQARALLAEYAAARDFNPLLIELPEYLRSIERSTQIHEELWDIVSVHVDEGFDPEKLKAFYEPLNGVIDYHTRRVEVGGRYQIPPPIWMALYAITGLSMFGIGFQLGVARGGSPQVALALALSFSLVILLIADLDRAGEGFLTVDNSAMAELSASLQQRQLEAKKSQE</sequence>
<keyword evidence="3" id="KW-1185">Reference proteome</keyword>
<evidence type="ECO:0000313" key="3">
    <source>
        <dbReference type="Proteomes" id="UP000218427"/>
    </source>
</evidence>
<feature type="transmembrane region" description="Helical" evidence="1">
    <location>
        <begin position="46"/>
        <end position="68"/>
    </location>
</feature>
<evidence type="ECO:0000256" key="1">
    <source>
        <dbReference type="SAM" id="Phobius"/>
    </source>
</evidence>
<keyword evidence="1" id="KW-0812">Transmembrane</keyword>
<evidence type="ECO:0008006" key="4">
    <source>
        <dbReference type="Google" id="ProtNLM"/>
    </source>
</evidence>
<feature type="transmembrane region" description="Helical" evidence="1">
    <location>
        <begin position="220"/>
        <end position="236"/>
    </location>
</feature>
<evidence type="ECO:0000313" key="2">
    <source>
        <dbReference type="EMBL" id="PCO06020.1"/>
    </source>
</evidence>
<dbReference type="RefSeq" id="WP_067083678.1">
    <property type="nucleotide sequence ID" value="NZ_LRFG02000002.1"/>
</dbReference>
<feature type="transmembrane region" description="Helical" evidence="1">
    <location>
        <begin position="191"/>
        <end position="213"/>
    </location>
</feature>
<proteinExistence type="predicted"/>
<dbReference type="Pfam" id="PF14023">
    <property type="entry name" value="Bestrophin-like"/>
    <property type="match status" value="1"/>
</dbReference>
<dbReference type="Proteomes" id="UP000218427">
    <property type="component" value="Unassembled WGS sequence"/>
</dbReference>
<name>A0ABX4I0T6_9GAMM</name>
<feature type="transmembrane region" description="Helical" evidence="1">
    <location>
        <begin position="12"/>
        <end position="34"/>
    </location>
</feature>